<accession>A0A9X2A7P2</accession>
<organism evidence="1 2">
    <name type="scientific">Christiangramia crocea</name>
    <dbReference type="NCBI Taxonomy" id="2904124"/>
    <lineage>
        <taxon>Bacteria</taxon>
        <taxon>Pseudomonadati</taxon>
        <taxon>Bacteroidota</taxon>
        <taxon>Flavobacteriia</taxon>
        <taxon>Flavobacteriales</taxon>
        <taxon>Flavobacteriaceae</taxon>
        <taxon>Christiangramia</taxon>
    </lineage>
</organism>
<comment type="caution">
    <text evidence="1">The sequence shown here is derived from an EMBL/GenBank/DDBJ whole genome shotgun (WGS) entry which is preliminary data.</text>
</comment>
<protein>
    <submittedName>
        <fullName evidence="1">Uncharacterized protein</fullName>
    </submittedName>
</protein>
<dbReference type="Proteomes" id="UP001139344">
    <property type="component" value="Unassembled WGS sequence"/>
</dbReference>
<dbReference type="EMBL" id="JAJSON010000014">
    <property type="protein sequence ID" value="MCG9971013.1"/>
    <property type="molecule type" value="Genomic_DNA"/>
</dbReference>
<gene>
    <name evidence="1" type="ORF">LU635_05130</name>
</gene>
<reference evidence="1" key="1">
    <citation type="submission" date="2021-12" db="EMBL/GenBank/DDBJ databases">
        <title>Description of Gramella crocea sp. nov., a new bacterium isolated from activated sludge.</title>
        <authorList>
            <person name="Zhang X."/>
        </authorList>
    </citation>
    <scope>NUCLEOTIDE SEQUENCE</scope>
    <source>
        <strain evidence="1">YB25</strain>
    </source>
</reference>
<dbReference type="RefSeq" id="WP_240096890.1">
    <property type="nucleotide sequence ID" value="NZ_JAJSON010000014.1"/>
</dbReference>
<dbReference type="AlphaFoldDB" id="A0A9X2A7P2"/>
<name>A0A9X2A7P2_9FLAO</name>
<evidence type="ECO:0000313" key="1">
    <source>
        <dbReference type="EMBL" id="MCG9971013.1"/>
    </source>
</evidence>
<evidence type="ECO:0000313" key="2">
    <source>
        <dbReference type="Proteomes" id="UP001139344"/>
    </source>
</evidence>
<keyword evidence="2" id="KW-1185">Reference proteome</keyword>
<proteinExistence type="predicted"/>
<sequence length="51" mass="6312">MEVRKQEIREEMESLAHKIGFLEDSKFMNNRYKVSQMNKRWKELQNQLLNL</sequence>